<dbReference type="EMBL" id="JAAIJQ010000149">
    <property type="protein sequence ID" value="NEV65099.1"/>
    <property type="molecule type" value="Genomic_DNA"/>
</dbReference>
<accession>A0A6M0K6L9</accession>
<sequence>MPEAHAALSSGPVRVGMERLADIDDLIRRELRGDVLVIGGKPLTSEEASRLRSLEPRPNAILAVHLEHAERLLDCGVVDAVDWIFTYIHGYDGSALSRLVFLAGFCRRHPRTRLLLYLIRDFDPSHAWEPFCANVQRVADFYGLELPPLTIWSLDLDRLTYLSLQHRHPALRTRLNPEGCMTTGLLLLESLIHNGCRPSICGFTLDGAVEGRQPLWHDLPGESAWLAEAVATRHLRPLTATLHNLHRNRPSNTLTDH</sequence>
<dbReference type="Proteomes" id="UP000483379">
    <property type="component" value="Unassembled WGS sequence"/>
</dbReference>
<reference evidence="1 2" key="1">
    <citation type="submission" date="2020-02" db="EMBL/GenBank/DDBJ databases">
        <title>Genome sequences of Thiorhodococcus mannitoliphagus and Thiorhodococcus minor, purple sulfur photosynthetic bacteria in the gammaproteobacterial family, Chromatiaceae.</title>
        <authorList>
            <person name="Aviles F.A."/>
            <person name="Meyer T.E."/>
            <person name="Kyndt J.A."/>
        </authorList>
    </citation>
    <scope>NUCLEOTIDE SEQUENCE [LARGE SCALE GENOMIC DNA]</scope>
    <source>
        <strain evidence="1 2">DSM 11518</strain>
    </source>
</reference>
<name>A0A6M0K6L9_9GAMM</name>
<comment type="caution">
    <text evidence="1">The sequence shown here is derived from an EMBL/GenBank/DDBJ whole genome shotgun (WGS) entry which is preliminary data.</text>
</comment>
<dbReference type="RefSeq" id="WP_164456428.1">
    <property type="nucleotide sequence ID" value="NZ_JAAIJQ010000149.1"/>
</dbReference>
<keyword evidence="2" id="KW-1185">Reference proteome</keyword>
<gene>
    <name evidence="1" type="ORF">G3446_25155</name>
</gene>
<proteinExistence type="predicted"/>
<protein>
    <submittedName>
        <fullName evidence="1">Uncharacterized protein</fullName>
    </submittedName>
</protein>
<evidence type="ECO:0000313" key="2">
    <source>
        <dbReference type="Proteomes" id="UP000483379"/>
    </source>
</evidence>
<evidence type="ECO:0000313" key="1">
    <source>
        <dbReference type="EMBL" id="NEV65099.1"/>
    </source>
</evidence>
<dbReference type="AlphaFoldDB" id="A0A6M0K6L9"/>
<organism evidence="1 2">
    <name type="scientific">Thiorhodococcus minor</name>
    <dbReference type="NCBI Taxonomy" id="57489"/>
    <lineage>
        <taxon>Bacteria</taxon>
        <taxon>Pseudomonadati</taxon>
        <taxon>Pseudomonadota</taxon>
        <taxon>Gammaproteobacteria</taxon>
        <taxon>Chromatiales</taxon>
        <taxon>Chromatiaceae</taxon>
        <taxon>Thiorhodococcus</taxon>
    </lineage>
</organism>